<protein>
    <submittedName>
        <fullName evidence="4">Outer membrane protein beta-barrel domain-containing protein</fullName>
    </submittedName>
</protein>
<feature type="chain" id="PRO_5011737714" evidence="2">
    <location>
        <begin position="24"/>
        <end position="214"/>
    </location>
</feature>
<organism evidence="4 5">
    <name type="scientific">Chitinophaga rupis</name>
    <dbReference type="NCBI Taxonomy" id="573321"/>
    <lineage>
        <taxon>Bacteria</taxon>
        <taxon>Pseudomonadati</taxon>
        <taxon>Bacteroidota</taxon>
        <taxon>Chitinophagia</taxon>
        <taxon>Chitinophagales</taxon>
        <taxon>Chitinophagaceae</taxon>
        <taxon>Chitinophaga</taxon>
    </lineage>
</organism>
<dbReference type="RefSeq" id="WP_089917053.1">
    <property type="nucleotide sequence ID" value="NZ_FOBB01000005.1"/>
</dbReference>
<sequence>MQRTLTLVCMVTLLLFVQSHARAQEQEPFKKNLIGGSLAFNNTNGSGTWYDSEKYKSTKSLVTVTYAHYIKKNVALGINLSYLYAHENNPTTNDPYTSNTNSFYFAPFIRYDVPLWQSRFTIFNDLGISGNYSRSIKHFDTYTESSKFWGLGAFYSPGLMFRLKSNISLQASFGPLVSYSYSSSDDAYGVNTHSLNFAGQHILDNLQFGINFLF</sequence>
<accession>A0A1H8A9L4</accession>
<reference evidence="4 5" key="1">
    <citation type="submission" date="2016-10" db="EMBL/GenBank/DDBJ databases">
        <authorList>
            <person name="de Groot N.N."/>
        </authorList>
    </citation>
    <scope>NUCLEOTIDE SEQUENCE [LARGE SCALE GENOMIC DNA]</scope>
    <source>
        <strain evidence="4 5">DSM 21039</strain>
    </source>
</reference>
<dbReference type="InterPro" id="IPR027385">
    <property type="entry name" value="Beta-barrel_OMP"/>
</dbReference>
<dbReference type="Proteomes" id="UP000198984">
    <property type="component" value="Unassembled WGS sequence"/>
</dbReference>
<dbReference type="SUPFAM" id="SSF103515">
    <property type="entry name" value="Autotransporter"/>
    <property type="match status" value="1"/>
</dbReference>
<evidence type="ECO:0000256" key="2">
    <source>
        <dbReference type="SAM" id="SignalP"/>
    </source>
</evidence>
<name>A0A1H8A9L4_9BACT</name>
<dbReference type="InterPro" id="IPR036709">
    <property type="entry name" value="Autotransporte_beta_dom_sf"/>
</dbReference>
<proteinExistence type="predicted"/>
<keyword evidence="1 2" id="KW-0732">Signal</keyword>
<evidence type="ECO:0000259" key="3">
    <source>
        <dbReference type="Pfam" id="PF13505"/>
    </source>
</evidence>
<dbReference type="AlphaFoldDB" id="A0A1H8A9L4"/>
<dbReference type="STRING" id="573321.SAMN04488505_105369"/>
<evidence type="ECO:0000313" key="4">
    <source>
        <dbReference type="EMBL" id="SEM67475.1"/>
    </source>
</evidence>
<dbReference type="EMBL" id="FOBB01000005">
    <property type="protein sequence ID" value="SEM67475.1"/>
    <property type="molecule type" value="Genomic_DNA"/>
</dbReference>
<gene>
    <name evidence="4" type="ORF">SAMN04488505_105369</name>
</gene>
<dbReference type="Gene3D" id="2.40.160.20">
    <property type="match status" value="1"/>
</dbReference>
<feature type="domain" description="Outer membrane protein beta-barrel" evidence="3">
    <location>
        <begin position="12"/>
        <end position="197"/>
    </location>
</feature>
<dbReference type="Pfam" id="PF13505">
    <property type="entry name" value="OMP_b-brl"/>
    <property type="match status" value="1"/>
</dbReference>
<keyword evidence="5" id="KW-1185">Reference proteome</keyword>
<dbReference type="OrthoDB" id="952167at2"/>
<evidence type="ECO:0000313" key="5">
    <source>
        <dbReference type="Proteomes" id="UP000198984"/>
    </source>
</evidence>
<evidence type="ECO:0000256" key="1">
    <source>
        <dbReference type="ARBA" id="ARBA00022729"/>
    </source>
</evidence>
<feature type="signal peptide" evidence="2">
    <location>
        <begin position="1"/>
        <end position="23"/>
    </location>
</feature>